<sequence>MSLGLTGIWNSIPTQLYEITDRFISCFEVRDRNDLVSSNILSYQGEQRASIISDQSRQLSASLSLAFKPHYVPQYPRYSDQVEVEEQNIINTEERTDAHEDEVEKQISYSGTAHTNWSMPTPISLCATPFLEPRQNPSQSNHDFQYHDIIESPTHGLGISGPTTTNYVQPSIFTYDLPHPDTPDSHFPTESKGGGFGSRPLTGATQPRTVVMRPDSGKCHVNIAPNPAALLKMQRVRKRSQGVEVSQRRRSGSARRNSGRRSRSSQMDRENDLVQLLSTERNLCWREVVKVVNTQFGTNYSASCLQMRMTREKSAEPRRCEINPSSKPCNSVFSRHYNLIRHEDTIHNTLKQKLRCRLCTEEKTFSRNDAVTQHIRDFHPKTI</sequence>
<evidence type="ECO:0000256" key="2">
    <source>
        <dbReference type="SAM" id="MobiDB-lite"/>
    </source>
</evidence>
<feature type="domain" description="C2H2-type" evidence="3">
    <location>
        <begin position="318"/>
        <end position="352"/>
    </location>
</feature>
<evidence type="ECO:0000313" key="5">
    <source>
        <dbReference type="Proteomes" id="UP000002039"/>
    </source>
</evidence>
<evidence type="ECO:0000256" key="1">
    <source>
        <dbReference type="PROSITE-ProRule" id="PRU00042"/>
    </source>
</evidence>
<feature type="compositionally biased region" description="Basic residues" evidence="2">
    <location>
        <begin position="248"/>
        <end position="263"/>
    </location>
</feature>
<dbReference type="GeneID" id="69030344"/>
<protein>
    <recommendedName>
        <fullName evidence="3">C2H2-type domain-containing protein</fullName>
    </recommendedName>
</protein>
<organism evidence="4 5">
    <name type="scientific">Ajellomyces dermatitidis (strain ER-3 / ATCC MYA-2586)</name>
    <name type="common">Blastomyces dermatitidis</name>
    <dbReference type="NCBI Taxonomy" id="559297"/>
    <lineage>
        <taxon>Eukaryota</taxon>
        <taxon>Fungi</taxon>
        <taxon>Dikarya</taxon>
        <taxon>Ascomycota</taxon>
        <taxon>Pezizomycotina</taxon>
        <taxon>Eurotiomycetes</taxon>
        <taxon>Eurotiomycetidae</taxon>
        <taxon>Onygenales</taxon>
        <taxon>Ajellomycetaceae</taxon>
        <taxon>Blastomyces</taxon>
    </lineage>
</organism>
<feature type="region of interest" description="Disordered" evidence="2">
    <location>
        <begin position="183"/>
        <end position="205"/>
    </location>
</feature>
<dbReference type="InterPro" id="IPR013087">
    <property type="entry name" value="Znf_C2H2_type"/>
</dbReference>
<evidence type="ECO:0000313" key="4">
    <source>
        <dbReference type="EMBL" id="EEQ85573.2"/>
    </source>
</evidence>
<dbReference type="Gene3D" id="3.30.160.60">
    <property type="entry name" value="Classic Zinc Finger"/>
    <property type="match status" value="1"/>
</dbReference>
<keyword evidence="1" id="KW-0862">Zinc</keyword>
<reference evidence="5" key="1">
    <citation type="journal article" date="2015" name="PLoS Genet.">
        <title>The dynamic genome and transcriptome of the human fungal pathogen Blastomyces and close relative Emmonsia.</title>
        <authorList>
            <person name="Munoz J.F."/>
            <person name="Gauthier G.M."/>
            <person name="Desjardins C.A."/>
            <person name="Gallo J.E."/>
            <person name="Holder J."/>
            <person name="Sullivan T.D."/>
            <person name="Marty A.J."/>
            <person name="Carmen J.C."/>
            <person name="Chen Z."/>
            <person name="Ding L."/>
            <person name="Gujja S."/>
            <person name="Magrini V."/>
            <person name="Misas E."/>
            <person name="Mitreva M."/>
            <person name="Priest M."/>
            <person name="Saif S."/>
            <person name="Whiston E.A."/>
            <person name="Young S."/>
            <person name="Zeng Q."/>
            <person name="Goldman W.E."/>
            <person name="Mardis E.R."/>
            <person name="Taylor J.W."/>
            <person name="McEwen J.G."/>
            <person name="Clay O.K."/>
            <person name="Klein B.S."/>
            <person name="Cuomo C.A."/>
        </authorList>
    </citation>
    <scope>NUCLEOTIDE SEQUENCE [LARGE SCALE GENOMIC DNA]</scope>
    <source>
        <strain evidence="5">ER-3 / ATCC MYA-2586</strain>
    </source>
</reference>
<proteinExistence type="predicted"/>
<feature type="region of interest" description="Disordered" evidence="2">
    <location>
        <begin position="235"/>
        <end position="271"/>
    </location>
</feature>
<evidence type="ECO:0000259" key="3">
    <source>
        <dbReference type="PROSITE" id="PS50157"/>
    </source>
</evidence>
<gene>
    <name evidence="4" type="ORF">BDCG_08842</name>
</gene>
<dbReference type="PROSITE" id="PS50157">
    <property type="entry name" value="ZINC_FINGER_C2H2_2"/>
    <property type="match status" value="1"/>
</dbReference>
<name>A0ABP2EQD5_AJEDR</name>
<keyword evidence="1" id="KW-0863">Zinc-finger</keyword>
<dbReference type="Proteomes" id="UP000002039">
    <property type="component" value="Unassembled WGS sequence"/>
</dbReference>
<dbReference type="EMBL" id="EQ999984">
    <property type="protein sequence ID" value="EEQ85573.2"/>
    <property type="molecule type" value="Genomic_DNA"/>
</dbReference>
<keyword evidence="1" id="KW-0479">Metal-binding</keyword>
<keyword evidence="5" id="KW-1185">Reference proteome</keyword>
<accession>A0ABP2EQD5</accession>
<dbReference type="RefSeq" id="XP_045273297.1">
    <property type="nucleotide sequence ID" value="XM_045424621.1"/>
</dbReference>